<dbReference type="GO" id="GO:0016787">
    <property type="term" value="F:hydrolase activity"/>
    <property type="evidence" value="ECO:0007669"/>
    <property type="project" value="InterPro"/>
</dbReference>
<accession>A0A0F9Y3T5</accession>
<comment type="caution">
    <text evidence="2">The sequence shown here is derived from an EMBL/GenBank/DDBJ whole genome shotgun (WGS) entry which is preliminary data.</text>
</comment>
<name>A0A0F9Y3T5_9ZZZZ</name>
<proteinExistence type="predicted"/>
<protein>
    <recommendedName>
        <fullName evidence="1">Calcineurin-like phosphoesterase domain-containing protein</fullName>
    </recommendedName>
</protein>
<dbReference type="InterPro" id="IPR004843">
    <property type="entry name" value="Calcineurin-like_PHP"/>
</dbReference>
<dbReference type="PIRSF" id="PIRSF000887">
    <property type="entry name" value="Pesterase_MJ0037"/>
    <property type="match status" value="1"/>
</dbReference>
<evidence type="ECO:0000313" key="2">
    <source>
        <dbReference type="EMBL" id="KKO06522.1"/>
    </source>
</evidence>
<gene>
    <name evidence="2" type="ORF">LCGC14_0063300</name>
</gene>
<dbReference type="InterPro" id="IPR024173">
    <property type="entry name" value="Pesterase_MJ0037-like"/>
</dbReference>
<dbReference type="SUPFAM" id="SSF56300">
    <property type="entry name" value="Metallo-dependent phosphatases"/>
    <property type="match status" value="1"/>
</dbReference>
<dbReference type="InterPro" id="IPR026336">
    <property type="entry name" value="PdeM-like"/>
</dbReference>
<reference evidence="2" key="1">
    <citation type="journal article" date="2015" name="Nature">
        <title>Complex archaea that bridge the gap between prokaryotes and eukaryotes.</title>
        <authorList>
            <person name="Spang A."/>
            <person name="Saw J.H."/>
            <person name="Jorgensen S.L."/>
            <person name="Zaremba-Niedzwiedzka K."/>
            <person name="Martijn J."/>
            <person name="Lind A.E."/>
            <person name="van Eijk R."/>
            <person name="Schleper C."/>
            <person name="Guy L."/>
            <person name="Ettema T.J."/>
        </authorList>
    </citation>
    <scope>NUCLEOTIDE SEQUENCE</scope>
</reference>
<feature type="domain" description="Calcineurin-like phosphoesterase" evidence="1">
    <location>
        <begin position="30"/>
        <end position="123"/>
    </location>
</feature>
<evidence type="ECO:0000259" key="1">
    <source>
        <dbReference type="Pfam" id="PF00149"/>
    </source>
</evidence>
<dbReference type="EMBL" id="LAZR01000015">
    <property type="protein sequence ID" value="KKO06522.1"/>
    <property type="molecule type" value="Genomic_DNA"/>
</dbReference>
<dbReference type="Gene3D" id="3.60.21.10">
    <property type="match status" value="1"/>
</dbReference>
<dbReference type="PANTHER" id="PTHR39323">
    <property type="entry name" value="BLR1149 PROTEIN"/>
    <property type="match status" value="1"/>
</dbReference>
<dbReference type="NCBIfam" id="TIGR04123">
    <property type="entry name" value="P_estr_lig_assc"/>
    <property type="match status" value="1"/>
</dbReference>
<dbReference type="InterPro" id="IPR029052">
    <property type="entry name" value="Metallo-depent_PP-like"/>
</dbReference>
<dbReference type="AlphaFoldDB" id="A0A0F9Y3T5"/>
<dbReference type="Pfam" id="PF00149">
    <property type="entry name" value="Metallophos"/>
    <property type="match status" value="1"/>
</dbReference>
<organism evidence="2">
    <name type="scientific">marine sediment metagenome</name>
    <dbReference type="NCBI Taxonomy" id="412755"/>
    <lineage>
        <taxon>unclassified sequences</taxon>
        <taxon>metagenomes</taxon>
        <taxon>ecological metagenomes</taxon>
    </lineage>
</organism>
<dbReference type="PANTHER" id="PTHR39323:SF1">
    <property type="entry name" value="BLR1149 PROTEIN"/>
    <property type="match status" value="1"/>
</dbReference>
<sequence>MSRTLNWRLAGEDLVLHGDKAIYYPAEQTLLVADTHFGKGAFFRRKGLAVPSGQSVDDLQRLTALIEQFSARRLIVLGDFFHHRPQQGEPFLAQFPEWLSKHSALRMESVVGNHDRHAQGIDASISWHPYLDIGPFRLAHEPNPVPGRHVLAGHLHPAYSLSVSRERLRAPVFWLREQVTVLPSFGTLTGGWDVVPSPADQLVLVVDGELFPL</sequence>